<dbReference type="KEGG" id="cmah:C1I91_25425"/>
<gene>
    <name evidence="2" type="ORF">C1I91_25425</name>
</gene>
<evidence type="ECO:0000256" key="1">
    <source>
        <dbReference type="SAM" id="Coils"/>
    </source>
</evidence>
<dbReference type="EMBL" id="CP025746">
    <property type="protein sequence ID" value="QAA34705.1"/>
    <property type="molecule type" value="Genomic_DNA"/>
</dbReference>
<name>A0A410E062_9CLOT</name>
<accession>A0A410E062</accession>
<dbReference type="RefSeq" id="WP_128215418.1">
    <property type="nucleotide sequence ID" value="NZ_CP025746.1"/>
</dbReference>
<feature type="coiled-coil region" evidence="1">
    <location>
        <begin position="9"/>
        <end position="57"/>
    </location>
</feature>
<evidence type="ECO:0000313" key="3">
    <source>
        <dbReference type="Proteomes" id="UP000286268"/>
    </source>
</evidence>
<organism evidence="2 3">
    <name type="scientific">Clostridium manihotivorum</name>
    <dbReference type="NCBI Taxonomy" id="2320868"/>
    <lineage>
        <taxon>Bacteria</taxon>
        <taxon>Bacillati</taxon>
        <taxon>Bacillota</taxon>
        <taxon>Clostridia</taxon>
        <taxon>Eubacteriales</taxon>
        <taxon>Clostridiaceae</taxon>
        <taxon>Clostridium</taxon>
    </lineage>
</organism>
<protein>
    <submittedName>
        <fullName evidence="2">Uncharacterized protein</fullName>
    </submittedName>
</protein>
<evidence type="ECO:0000313" key="2">
    <source>
        <dbReference type="EMBL" id="QAA34705.1"/>
    </source>
</evidence>
<dbReference type="Proteomes" id="UP000286268">
    <property type="component" value="Chromosome"/>
</dbReference>
<reference evidence="2 3" key="1">
    <citation type="submission" date="2018-01" db="EMBL/GenBank/DDBJ databases">
        <title>Genome Sequencing and Assembly of Anaerobacter polyendosporus strain CT4.</title>
        <authorList>
            <person name="Tachaapaikoon C."/>
            <person name="Sutheeworapong S."/>
            <person name="Jenjaroenpun P."/>
            <person name="Wongsurawat T."/>
            <person name="Nookeaw I."/>
            <person name="Cheawchanlertfa P."/>
            <person name="Kosugi A."/>
            <person name="Cheevadhanarak S."/>
            <person name="Ratanakhanokchai K."/>
        </authorList>
    </citation>
    <scope>NUCLEOTIDE SEQUENCE [LARGE SCALE GENOMIC DNA]</scope>
    <source>
        <strain evidence="2 3">CT4</strain>
    </source>
</reference>
<keyword evidence="1" id="KW-0175">Coiled coil</keyword>
<sequence length="87" mass="10580">MNKYEYFQILLYERELLDSERAIKKLLKNNIMLSIDNHRLSSENQRIKEKLELMELKEKGFITMRSSVTKLEVAYKDTWYRNGGYRN</sequence>
<proteinExistence type="predicted"/>
<keyword evidence="3" id="KW-1185">Reference proteome</keyword>
<dbReference type="AlphaFoldDB" id="A0A410E062"/>